<accession>A0A9X3AXQ8</accession>
<dbReference type="PANTHER" id="PTHR33121:SF23">
    <property type="entry name" value="CYCLIC DI-GMP PHOSPHODIESTERASE PDEB"/>
    <property type="match status" value="1"/>
</dbReference>
<dbReference type="PROSITE" id="PS50883">
    <property type="entry name" value="EAL"/>
    <property type="match status" value="1"/>
</dbReference>
<dbReference type="CDD" id="cd01948">
    <property type="entry name" value="EAL"/>
    <property type="match status" value="1"/>
</dbReference>
<evidence type="ECO:0000259" key="2">
    <source>
        <dbReference type="PROSITE" id="PS50887"/>
    </source>
</evidence>
<dbReference type="InterPro" id="IPR029016">
    <property type="entry name" value="GAF-like_dom_sf"/>
</dbReference>
<dbReference type="SMART" id="SM00267">
    <property type="entry name" value="GGDEF"/>
    <property type="match status" value="1"/>
</dbReference>
<keyword evidence="4" id="KW-1185">Reference proteome</keyword>
<comment type="caution">
    <text evidence="3">The sequence shown here is derived from an EMBL/GenBank/DDBJ whole genome shotgun (WGS) entry which is preliminary data.</text>
</comment>
<dbReference type="Gene3D" id="3.20.20.450">
    <property type="entry name" value="EAL domain"/>
    <property type="match status" value="1"/>
</dbReference>
<evidence type="ECO:0000259" key="1">
    <source>
        <dbReference type="PROSITE" id="PS50883"/>
    </source>
</evidence>
<dbReference type="GO" id="GO:0071111">
    <property type="term" value="F:cyclic-guanylate-specific phosphodiesterase activity"/>
    <property type="evidence" value="ECO:0007669"/>
    <property type="project" value="InterPro"/>
</dbReference>
<dbReference type="InterPro" id="IPR043128">
    <property type="entry name" value="Rev_trsase/Diguanyl_cyclase"/>
</dbReference>
<dbReference type="RefSeq" id="WP_012588607.1">
    <property type="nucleotide sequence ID" value="NZ_JAMTCC010000004.1"/>
</dbReference>
<dbReference type="Gene3D" id="3.30.70.270">
    <property type="match status" value="1"/>
</dbReference>
<dbReference type="SUPFAM" id="SSF55073">
    <property type="entry name" value="Nucleotide cyclase"/>
    <property type="match status" value="1"/>
</dbReference>
<dbReference type="Pfam" id="PF00563">
    <property type="entry name" value="EAL"/>
    <property type="match status" value="1"/>
</dbReference>
<dbReference type="InterPro" id="IPR029787">
    <property type="entry name" value="Nucleotide_cyclase"/>
</dbReference>
<feature type="domain" description="EAL" evidence="1">
    <location>
        <begin position="471"/>
        <end position="726"/>
    </location>
</feature>
<dbReference type="Gene3D" id="3.30.450.40">
    <property type="match status" value="1"/>
</dbReference>
<evidence type="ECO:0000313" key="3">
    <source>
        <dbReference type="EMBL" id="MCT7944464.1"/>
    </source>
</evidence>
<dbReference type="InterPro" id="IPR050706">
    <property type="entry name" value="Cyclic-di-GMP_PDE-like"/>
</dbReference>
<dbReference type="SUPFAM" id="SSF55781">
    <property type="entry name" value="GAF domain-like"/>
    <property type="match status" value="1"/>
</dbReference>
<organism evidence="3 4">
    <name type="scientific">Shewanella septentrionalis</name>
    <dbReference type="NCBI Taxonomy" id="2952223"/>
    <lineage>
        <taxon>Bacteria</taxon>
        <taxon>Pseudomonadati</taxon>
        <taxon>Pseudomonadota</taxon>
        <taxon>Gammaproteobacteria</taxon>
        <taxon>Alteromonadales</taxon>
        <taxon>Shewanellaceae</taxon>
        <taxon>Shewanella</taxon>
    </lineage>
</organism>
<gene>
    <name evidence="3" type="ORF">NE536_03685</name>
</gene>
<dbReference type="SUPFAM" id="SSF141868">
    <property type="entry name" value="EAL domain-like"/>
    <property type="match status" value="1"/>
</dbReference>
<dbReference type="Proteomes" id="UP001155604">
    <property type="component" value="Unassembled WGS sequence"/>
</dbReference>
<protein>
    <submittedName>
        <fullName evidence="3">EAL domain-containing protein</fullName>
    </submittedName>
</protein>
<feature type="domain" description="GGDEF" evidence="2">
    <location>
        <begin position="327"/>
        <end position="460"/>
    </location>
</feature>
<dbReference type="SMART" id="SM00052">
    <property type="entry name" value="EAL"/>
    <property type="match status" value="1"/>
</dbReference>
<dbReference type="AlphaFoldDB" id="A0A9X3AXQ8"/>
<evidence type="ECO:0000313" key="4">
    <source>
        <dbReference type="Proteomes" id="UP001155604"/>
    </source>
</evidence>
<dbReference type="NCBIfam" id="TIGR00254">
    <property type="entry name" value="GGDEF"/>
    <property type="match status" value="1"/>
</dbReference>
<dbReference type="InterPro" id="IPR000160">
    <property type="entry name" value="GGDEF_dom"/>
</dbReference>
<sequence>MLVGLANPLQQALVSIFSESPLETLEQNVDRALETITLQLHCDGVFVLTGSQSLDRLRTRNLYLKPQFAKGQQTRVWPLARMPFFRSLVRTPRLLNLPDVNTLPADAQAERALLRDWDVKSLLVLPPVVFGETRIALGAVNCSECCEWSEEFISEFNHAAVMIGSAMELTRIALSMLASEHKYCEVFNQLPLACALLDKYNQLTMLNKVALQTLPIQHGYDLFDMVREEEHAMLTDTLHVVREGVLGQAWCELPLKSIHQLAWLKLSFSQISGDKDTLVMIAEDVSEKYRLADELSFHANYDALTGLPNRLHFEALLENLLHAHDDMPICVAFLDLDQFQVINNISGHQAGDKLLCQVALRLKQLVRKGDIVARLGGDEFGILMHYCNVDSAKQIAKRICTQLANHEFIWEGRSHNVSVSMGIAKLDKKAADIYTVMSQADAACRLAKDQGRNGWHLYSASDPKMNRLYTEMMASVDIVGALALNQFELYFQSIVPLNREESGLHLEILLRMVQANGTIVSPAIFLPAAERYNLASKVDLWVIDNLLKWGGCHLDIWQQLDLVSVNLSATSLGDFEFMNWLEMRLMAEPELVDKLCIEITETAAVSQLDQATKLLDILRPLNCKLALDDFGAGFSSFAYLKRLNVDFVKVDGQFVVNICEDSADQAIVKSICQLGQDMGFDVVAEFVESQDIGRKLQTLGVDYAQGYAINKPIRLAELQSGLSQPWLEKRETFAAYPQL</sequence>
<dbReference type="InterPro" id="IPR001633">
    <property type="entry name" value="EAL_dom"/>
</dbReference>
<proteinExistence type="predicted"/>
<dbReference type="PROSITE" id="PS50887">
    <property type="entry name" value="GGDEF"/>
    <property type="match status" value="1"/>
</dbReference>
<dbReference type="CDD" id="cd01949">
    <property type="entry name" value="GGDEF"/>
    <property type="match status" value="1"/>
</dbReference>
<name>A0A9X3AXQ8_9GAMM</name>
<dbReference type="EMBL" id="JAMTCC010000004">
    <property type="protein sequence ID" value="MCT7944464.1"/>
    <property type="molecule type" value="Genomic_DNA"/>
</dbReference>
<dbReference type="InterPro" id="IPR035919">
    <property type="entry name" value="EAL_sf"/>
</dbReference>
<reference evidence="3" key="1">
    <citation type="journal article" date="2023" name="Int. J. Syst. Evol. Microbiol.">
        <title>&lt;i&gt;Shewanella septentrionalis&lt;/i&gt; sp. nov. and &lt;i&gt;Shewanella holmiensis&lt;/i&gt; sp. nov., isolated from Baltic Sea water and sediments.</title>
        <authorList>
            <person name="Martin-Rodriguez A.J."/>
            <person name="Thorell K."/>
            <person name="Joffre E."/>
            <person name="Jensie-Markopoulos S."/>
            <person name="Moore E.R.B."/>
            <person name="Sjoling A."/>
        </authorList>
    </citation>
    <scope>NUCLEOTIDE SEQUENCE</scope>
    <source>
        <strain evidence="3">SP1W3</strain>
    </source>
</reference>
<dbReference type="PANTHER" id="PTHR33121">
    <property type="entry name" value="CYCLIC DI-GMP PHOSPHODIESTERASE PDEF"/>
    <property type="match status" value="1"/>
</dbReference>
<dbReference type="Pfam" id="PF00990">
    <property type="entry name" value="GGDEF"/>
    <property type="match status" value="1"/>
</dbReference>